<evidence type="ECO:0000256" key="1">
    <source>
        <dbReference type="SAM" id="Phobius"/>
    </source>
</evidence>
<comment type="caution">
    <text evidence="2">The sequence shown here is derived from an EMBL/GenBank/DDBJ whole genome shotgun (WGS) entry which is preliminary data.</text>
</comment>
<dbReference type="AlphaFoldDB" id="A0A0R2K841"/>
<evidence type="ECO:0000313" key="3">
    <source>
        <dbReference type="EMBL" id="SER46007.1"/>
    </source>
</evidence>
<sequence>MKNKIRVFLMQKRKWYQDAGISIASLFVVLVLYRLIGYIFTRINFLSWGTIISVTLFYVVILIGWRVWELRLPRK</sequence>
<proteinExistence type="predicted"/>
<feature type="transmembrane region" description="Helical" evidence="1">
    <location>
        <begin position="21"/>
        <end position="40"/>
    </location>
</feature>
<dbReference type="STRING" id="319653.SAMN04487973_10729"/>
<evidence type="ECO:0000313" key="4">
    <source>
        <dbReference type="Proteomes" id="UP000051749"/>
    </source>
</evidence>
<dbReference type="RefSeq" id="WP_143053164.1">
    <property type="nucleotide sequence ID" value="NZ_BJYP01000014.1"/>
</dbReference>
<dbReference type="OrthoDB" id="2249524at2"/>
<reference evidence="3 5" key="2">
    <citation type="submission" date="2016-10" db="EMBL/GenBank/DDBJ databases">
        <authorList>
            <person name="Varghese N."/>
            <person name="Submissions S."/>
        </authorList>
    </citation>
    <scope>NUCLEOTIDE SEQUENCE [LARGE SCALE GENOMIC DNA]</scope>
    <source>
        <strain evidence="3 5">CGMCC 1.3889</strain>
    </source>
</reference>
<gene>
    <name evidence="2" type="ORF">IV87_GL002030</name>
    <name evidence="3" type="ORF">SAMN04487973_10729</name>
</gene>
<keyword evidence="5" id="KW-1185">Reference proteome</keyword>
<dbReference type="Proteomes" id="UP000051749">
    <property type="component" value="Unassembled WGS sequence"/>
</dbReference>
<name>A0A0R2K841_9LACO</name>
<dbReference type="EMBL" id="FOGK01000007">
    <property type="protein sequence ID" value="SER46007.1"/>
    <property type="molecule type" value="Genomic_DNA"/>
</dbReference>
<protein>
    <submittedName>
        <fullName evidence="2">Uncharacterized protein</fullName>
    </submittedName>
</protein>
<dbReference type="PATRIC" id="fig|319653.3.peg.2068"/>
<feature type="transmembrane region" description="Helical" evidence="1">
    <location>
        <begin position="46"/>
        <end position="68"/>
    </location>
</feature>
<keyword evidence="1" id="KW-1133">Transmembrane helix</keyword>
<keyword evidence="1" id="KW-0812">Transmembrane</keyword>
<keyword evidence="1" id="KW-0472">Membrane</keyword>
<dbReference type="EMBL" id="JQBY01000008">
    <property type="protein sequence ID" value="KRN82647.1"/>
    <property type="molecule type" value="Genomic_DNA"/>
</dbReference>
<reference evidence="2 4" key="1">
    <citation type="journal article" date="2015" name="Genome Announc.">
        <title>Expanding the biotechnology potential of lactobacilli through comparative genomics of 213 strains and associated genera.</title>
        <authorList>
            <person name="Sun Z."/>
            <person name="Harris H.M."/>
            <person name="McCann A."/>
            <person name="Guo C."/>
            <person name="Argimon S."/>
            <person name="Zhang W."/>
            <person name="Yang X."/>
            <person name="Jeffery I.B."/>
            <person name="Cooney J.C."/>
            <person name="Kagawa T.F."/>
            <person name="Liu W."/>
            <person name="Song Y."/>
            <person name="Salvetti E."/>
            <person name="Wrobel A."/>
            <person name="Rasinkangas P."/>
            <person name="Parkhill J."/>
            <person name="Rea M.C."/>
            <person name="O'Sullivan O."/>
            <person name="Ritari J."/>
            <person name="Douillard F.P."/>
            <person name="Paul Ross R."/>
            <person name="Yang R."/>
            <person name="Briner A.E."/>
            <person name="Felis G.E."/>
            <person name="de Vos W.M."/>
            <person name="Barrangou R."/>
            <person name="Klaenhammer T.R."/>
            <person name="Caufield P.W."/>
            <person name="Cui Y."/>
            <person name="Zhang H."/>
            <person name="O'Toole P.W."/>
        </authorList>
    </citation>
    <scope>NUCLEOTIDE SEQUENCE [LARGE SCALE GENOMIC DNA]</scope>
    <source>
        <strain evidence="2 4">DSM 22301</strain>
    </source>
</reference>
<dbReference type="Proteomes" id="UP000182818">
    <property type="component" value="Unassembled WGS sequence"/>
</dbReference>
<organism evidence="2 4">
    <name type="scientific">Pediococcus ethanolidurans</name>
    <dbReference type="NCBI Taxonomy" id="319653"/>
    <lineage>
        <taxon>Bacteria</taxon>
        <taxon>Bacillati</taxon>
        <taxon>Bacillota</taxon>
        <taxon>Bacilli</taxon>
        <taxon>Lactobacillales</taxon>
        <taxon>Lactobacillaceae</taxon>
        <taxon>Pediococcus</taxon>
    </lineage>
</organism>
<evidence type="ECO:0000313" key="2">
    <source>
        <dbReference type="EMBL" id="KRN82647.1"/>
    </source>
</evidence>
<accession>A0A0R2K841</accession>
<dbReference type="GeneID" id="76043386"/>
<evidence type="ECO:0000313" key="5">
    <source>
        <dbReference type="Proteomes" id="UP000182818"/>
    </source>
</evidence>